<dbReference type="AlphaFoldDB" id="D2V3X0"/>
<dbReference type="InterPro" id="IPR011044">
    <property type="entry name" value="Quino_amine_DH_bsu"/>
</dbReference>
<dbReference type="VEuPathDB" id="AmoebaDB:NAEGRDRAFT_57045"/>
<dbReference type="OrthoDB" id="10410655at2759"/>
<name>D2V3X0_NAEGR</name>
<dbReference type="EMBL" id="GG738851">
    <property type="protein sequence ID" value="EFC48272.1"/>
    <property type="molecule type" value="Genomic_DNA"/>
</dbReference>
<dbReference type="SUPFAM" id="SSF63829">
    <property type="entry name" value="Calcium-dependent phosphotriesterase"/>
    <property type="match status" value="1"/>
</dbReference>
<keyword evidence="1" id="KW-0732">Signal</keyword>
<proteinExistence type="predicted"/>
<keyword evidence="3" id="KW-1185">Reference proteome</keyword>
<feature type="signal peptide" evidence="1">
    <location>
        <begin position="1"/>
        <end position="21"/>
    </location>
</feature>
<dbReference type="RefSeq" id="XP_002681016.1">
    <property type="nucleotide sequence ID" value="XM_002680970.1"/>
</dbReference>
<organism evidence="3">
    <name type="scientific">Naegleria gruberi</name>
    <name type="common">Amoeba</name>
    <dbReference type="NCBI Taxonomy" id="5762"/>
    <lineage>
        <taxon>Eukaryota</taxon>
        <taxon>Discoba</taxon>
        <taxon>Heterolobosea</taxon>
        <taxon>Tetramitia</taxon>
        <taxon>Eutetramitia</taxon>
        <taxon>Vahlkampfiidae</taxon>
        <taxon>Naegleria</taxon>
    </lineage>
</organism>
<dbReference type="InParanoid" id="D2V3X0"/>
<evidence type="ECO:0000313" key="3">
    <source>
        <dbReference type="Proteomes" id="UP000006671"/>
    </source>
</evidence>
<evidence type="ECO:0000313" key="2">
    <source>
        <dbReference type="EMBL" id="EFC48272.1"/>
    </source>
</evidence>
<accession>D2V3X0</accession>
<dbReference type="GeneID" id="8848356"/>
<feature type="chain" id="PRO_5003038436" evidence="1">
    <location>
        <begin position="22"/>
        <end position="437"/>
    </location>
</feature>
<gene>
    <name evidence="2" type="ORF">NAEGRDRAFT_57045</name>
</gene>
<protein>
    <submittedName>
        <fullName evidence="2">Predicted protein</fullName>
    </submittedName>
</protein>
<sequence length="437" mass="48143">MKSLLLPLTILLFLISSHVLSQVNVKSVNWLQGNHDEFQTNRLQLLKSTPNFNITLQGSPTIYFDNFLVIADVQRNILLTNYAVYDGEKFPQLMDFGLVKVDLTSGNLIKLNFDTDRPAFSFSAVSHAVMSPQGVYYFALSRQHAGLNFVFSYNLTGGSNNLGYSNYFSIPDGVEVDGLAFVDNTLYVSNAIAIEAYTPDMIMKWRMPTGFTYGPASNLITTQENGKNILYYAVQNTIFRLDTTTTVVSQYQIGNVGAKFISYLGSGNLLVVASNDDSSEDFIYAVNVLNRSTLKLQVNQSELGRIVKCSNSLNIQTSPLSTFSIISCGKHKGTERDKNAIGILLDTTGNPTFSVVWHLPIQANDVRFSATQNDKQILMTNDFGYIVLDIQSGKMISAKKSTIANSSCKVITAINGKFYSVCSSSYNGVVTLASDLI</sequence>
<dbReference type="KEGG" id="ngr:NAEGRDRAFT_57045"/>
<dbReference type="Proteomes" id="UP000006671">
    <property type="component" value="Unassembled WGS sequence"/>
</dbReference>
<evidence type="ECO:0000256" key="1">
    <source>
        <dbReference type="SAM" id="SignalP"/>
    </source>
</evidence>
<dbReference type="SUPFAM" id="SSF50969">
    <property type="entry name" value="YVTN repeat-like/Quinoprotein amine dehydrogenase"/>
    <property type="match status" value="1"/>
</dbReference>
<reference evidence="2 3" key="1">
    <citation type="journal article" date="2010" name="Cell">
        <title>The genome of Naegleria gruberi illuminates early eukaryotic versatility.</title>
        <authorList>
            <person name="Fritz-Laylin L.K."/>
            <person name="Prochnik S.E."/>
            <person name="Ginger M.L."/>
            <person name="Dacks J.B."/>
            <person name="Carpenter M.L."/>
            <person name="Field M.C."/>
            <person name="Kuo A."/>
            <person name="Paredez A."/>
            <person name="Chapman J."/>
            <person name="Pham J."/>
            <person name="Shu S."/>
            <person name="Neupane R."/>
            <person name="Cipriano M."/>
            <person name="Mancuso J."/>
            <person name="Tu H."/>
            <person name="Salamov A."/>
            <person name="Lindquist E."/>
            <person name="Shapiro H."/>
            <person name="Lucas S."/>
            <person name="Grigoriev I.V."/>
            <person name="Cande W.Z."/>
            <person name="Fulton C."/>
            <person name="Rokhsar D.S."/>
            <person name="Dawson S.C."/>
        </authorList>
    </citation>
    <scope>NUCLEOTIDE SEQUENCE [LARGE SCALE GENOMIC DNA]</scope>
    <source>
        <strain evidence="2 3">NEG-M</strain>
    </source>
</reference>